<dbReference type="PANTHER" id="PTHR43135">
    <property type="entry name" value="ALPHA-D-RIBOSE 1-METHYLPHOSPHONATE 5-TRIPHOSPHATE DIPHOSPHATASE"/>
    <property type="match status" value="1"/>
</dbReference>
<comment type="caution">
    <text evidence="3">The sequence shown here is derived from an EMBL/GenBank/DDBJ whole genome shotgun (WGS) entry which is preliminary data.</text>
</comment>
<dbReference type="PROSITE" id="PS51257">
    <property type="entry name" value="PROKAR_LIPOPROTEIN"/>
    <property type="match status" value="1"/>
</dbReference>
<dbReference type="PANTHER" id="PTHR43135:SF3">
    <property type="entry name" value="ALPHA-D-RIBOSE 1-METHYLPHOSPHONATE 5-TRIPHOSPHATE DIPHOSPHATASE"/>
    <property type="match status" value="1"/>
</dbReference>
<feature type="domain" description="Amidohydrolase-related" evidence="2">
    <location>
        <begin position="214"/>
        <end position="417"/>
    </location>
</feature>
<proteinExistence type="predicted"/>
<name>A0AA38NZ66_9AGAR</name>
<dbReference type="EMBL" id="MU806713">
    <property type="protein sequence ID" value="KAJ3833363.1"/>
    <property type="molecule type" value="Genomic_DNA"/>
</dbReference>
<dbReference type="InterPro" id="IPR051781">
    <property type="entry name" value="Metallo-dep_Hydrolase"/>
</dbReference>
<evidence type="ECO:0000313" key="3">
    <source>
        <dbReference type="EMBL" id="KAJ3833363.1"/>
    </source>
</evidence>
<dbReference type="SUPFAM" id="SSF51556">
    <property type="entry name" value="Metallo-dependent hydrolases"/>
    <property type="match status" value="1"/>
</dbReference>
<feature type="chain" id="PRO_5041321272" description="Amidohydrolase-related domain-containing protein" evidence="1">
    <location>
        <begin position="20"/>
        <end position="435"/>
    </location>
</feature>
<dbReference type="InterPro" id="IPR011059">
    <property type="entry name" value="Metal-dep_hydrolase_composite"/>
</dbReference>
<keyword evidence="1" id="KW-0732">Signal</keyword>
<dbReference type="Gene3D" id="3.30.110.90">
    <property type="entry name" value="Amidohydrolase"/>
    <property type="match status" value="1"/>
</dbReference>
<protein>
    <recommendedName>
        <fullName evidence="2">Amidohydrolase-related domain-containing protein</fullName>
    </recommendedName>
</protein>
<sequence>MRKTLILASLITTSYSCAGDHSQIPLAQTRLPHRNNSCTSRVLSPQPKTTAITNVNVFDGYAFQPSQTILIQGSHIVPFAFPFAIDSIIDGTDKFLIPGLMDSHVHPETCEDLDALASYGVTTAMLMACYDQEKCGGMKDQGGLTTDLLSSGIPAISPKTAHARLASFLTSGSKELLLQPDSDIPTLVQTAFRNGADFYKIVAEENGPSVERQKEIVREVHKLGKQTMTHASHPEHYLEAIESGTDGIQHVFADNFIEESTVEKIKENKNMFVTPTMEMYRITFSHWRLIFLLRGFSGLFESRSQYNNVQENVRRLHAAGIPLLAGTDAIGNALRTLTGASMPFGASLHCELENLVGVGLSPAEALRSATVVPAVSHRLEDRGMIVPGMRADLVLLNGNPLLDIRNARNIERVWIQGVEFEGVADGKRFSCQDLV</sequence>
<dbReference type="Pfam" id="PF01979">
    <property type="entry name" value="Amidohydro_1"/>
    <property type="match status" value="1"/>
</dbReference>
<dbReference type="InterPro" id="IPR032466">
    <property type="entry name" value="Metal_Hydrolase"/>
</dbReference>
<dbReference type="InterPro" id="IPR006680">
    <property type="entry name" value="Amidohydro-rel"/>
</dbReference>
<feature type="signal peptide" evidence="1">
    <location>
        <begin position="1"/>
        <end position="19"/>
    </location>
</feature>
<organism evidence="3 4">
    <name type="scientific">Lentinula raphanica</name>
    <dbReference type="NCBI Taxonomy" id="153919"/>
    <lineage>
        <taxon>Eukaryota</taxon>
        <taxon>Fungi</taxon>
        <taxon>Dikarya</taxon>
        <taxon>Basidiomycota</taxon>
        <taxon>Agaricomycotina</taxon>
        <taxon>Agaricomycetes</taxon>
        <taxon>Agaricomycetidae</taxon>
        <taxon>Agaricales</taxon>
        <taxon>Marasmiineae</taxon>
        <taxon>Omphalotaceae</taxon>
        <taxon>Lentinula</taxon>
    </lineage>
</organism>
<keyword evidence="4" id="KW-1185">Reference proteome</keyword>
<evidence type="ECO:0000313" key="4">
    <source>
        <dbReference type="Proteomes" id="UP001163846"/>
    </source>
</evidence>
<dbReference type="Gene3D" id="3.40.50.10910">
    <property type="entry name" value="Amidohydrolase"/>
    <property type="match status" value="1"/>
</dbReference>
<dbReference type="AlphaFoldDB" id="A0AA38NZ66"/>
<evidence type="ECO:0000256" key="1">
    <source>
        <dbReference type="SAM" id="SignalP"/>
    </source>
</evidence>
<evidence type="ECO:0000259" key="2">
    <source>
        <dbReference type="Pfam" id="PF01979"/>
    </source>
</evidence>
<reference evidence="3" key="1">
    <citation type="submission" date="2022-08" db="EMBL/GenBank/DDBJ databases">
        <authorList>
            <consortium name="DOE Joint Genome Institute"/>
            <person name="Min B."/>
            <person name="Riley R."/>
            <person name="Sierra-Patev S."/>
            <person name="Naranjo-Ortiz M."/>
            <person name="Looney B."/>
            <person name="Konkel Z."/>
            <person name="Slot J.C."/>
            <person name="Sakamoto Y."/>
            <person name="Steenwyk J.L."/>
            <person name="Rokas A."/>
            <person name="Carro J."/>
            <person name="Camarero S."/>
            <person name="Ferreira P."/>
            <person name="Molpeceres G."/>
            <person name="Ruiz-Duenas F.J."/>
            <person name="Serrano A."/>
            <person name="Henrissat B."/>
            <person name="Drula E."/>
            <person name="Hughes K.W."/>
            <person name="Mata J.L."/>
            <person name="Ishikawa N.K."/>
            <person name="Vargas-Isla R."/>
            <person name="Ushijima S."/>
            <person name="Smith C.A."/>
            <person name="Ahrendt S."/>
            <person name="Andreopoulos W."/>
            <person name="He G."/>
            <person name="Labutti K."/>
            <person name="Lipzen A."/>
            <person name="Ng V."/>
            <person name="Sandor L."/>
            <person name="Barry K."/>
            <person name="Martinez A.T."/>
            <person name="Xiao Y."/>
            <person name="Gibbons J.G."/>
            <person name="Terashima K."/>
            <person name="Hibbett D.S."/>
            <person name="Grigoriev I.V."/>
        </authorList>
    </citation>
    <scope>NUCLEOTIDE SEQUENCE</scope>
    <source>
        <strain evidence="3">TFB9207</strain>
    </source>
</reference>
<gene>
    <name evidence="3" type="ORF">F5878DRAFT_546687</name>
</gene>
<dbReference type="Gene3D" id="2.30.40.10">
    <property type="entry name" value="Urease, subunit C, domain 1"/>
    <property type="match status" value="1"/>
</dbReference>
<dbReference type="SUPFAM" id="SSF51338">
    <property type="entry name" value="Composite domain of metallo-dependent hydrolases"/>
    <property type="match status" value="1"/>
</dbReference>
<dbReference type="Gene3D" id="1.20.58.520">
    <property type="entry name" value="Amidohydrolase"/>
    <property type="match status" value="1"/>
</dbReference>
<dbReference type="GO" id="GO:0016810">
    <property type="term" value="F:hydrolase activity, acting on carbon-nitrogen (but not peptide) bonds"/>
    <property type="evidence" value="ECO:0007669"/>
    <property type="project" value="InterPro"/>
</dbReference>
<accession>A0AA38NZ66</accession>
<dbReference type="Proteomes" id="UP001163846">
    <property type="component" value="Unassembled WGS sequence"/>
</dbReference>